<gene>
    <name evidence="3" type="primary">yghA_1</name>
    <name evidence="3" type="ORF">PAM7066_01169</name>
</gene>
<evidence type="ECO:0000256" key="1">
    <source>
        <dbReference type="ARBA" id="ARBA00006484"/>
    </source>
</evidence>
<keyword evidence="2 3" id="KW-0560">Oxidoreductase</keyword>
<dbReference type="STRING" id="315423.SAMN04488020_102111"/>
<dbReference type="InterPro" id="IPR036291">
    <property type="entry name" value="NAD(P)-bd_dom_sf"/>
</dbReference>
<dbReference type="PANTHER" id="PTHR48107">
    <property type="entry name" value="NADPH-DEPENDENT ALDEHYDE REDUCTASE-LIKE PROTEIN, CHLOROPLASTIC-RELATED"/>
    <property type="match status" value="1"/>
</dbReference>
<protein>
    <submittedName>
        <fullName evidence="3">Putative oxidoreductase YghA</fullName>
        <ecNumber evidence="3">1.-.-.-</ecNumber>
    </submittedName>
</protein>
<dbReference type="InterPro" id="IPR002347">
    <property type="entry name" value="SDR_fam"/>
</dbReference>
<proteinExistence type="inferred from homology"/>
<accession>A0A1Y5RZJ4</accession>
<evidence type="ECO:0000256" key="2">
    <source>
        <dbReference type="ARBA" id="ARBA00023002"/>
    </source>
</evidence>
<dbReference type="EMBL" id="FWFV01000002">
    <property type="protein sequence ID" value="SLN29014.1"/>
    <property type="molecule type" value="Genomic_DNA"/>
</dbReference>
<comment type="similarity">
    <text evidence="1">Belongs to the short-chain dehydrogenases/reductases (SDR) family.</text>
</comment>
<evidence type="ECO:0000313" key="3">
    <source>
        <dbReference type="EMBL" id="SLN29014.1"/>
    </source>
</evidence>
<dbReference type="GO" id="GO:0016614">
    <property type="term" value="F:oxidoreductase activity, acting on CH-OH group of donors"/>
    <property type="evidence" value="ECO:0007669"/>
    <property type="project" value="UniProtKB-ARBA"/>
</dbReference>
<name>A0A1Y5RZJ4_9RHOB</name>
<dbReference type="EC" id="1.-.-.-" evidence="3"/>
<dbReference type="AlphaFoldDB" id="A0A1Y5RZJ4"/>
<dbReference type="SUPFAM" id="SSF51735">
    <property type="entry name" value="NAD(P)-binding Rossmann-fold domains"/>
    <property type="match status" value="1"/>
</dbReference>
<dbReference type="Pfam" id="PF13561">
    <property type="entry name" value="adh_short_C2"/>
    <property type="match status" value="1"/>
</dbReference>
<organism evidence="3 4">
    <name type="scientific">Palleronia marisminoris</name>
    <dbReference type="NCBI Taxonomy" id="315423"/>
    <lineage>
        <taxon>Bacteria</taxon>
        <taxon>Pseudomonadati</taxon>
        <taxon>Pseudomonadota</taxon>
        <taxon>Alphaproteobacteria</taxon>
        <taxon>Rhodobacterales</taxon>
        <taxon>Roseobacteraceae</taxon>
        <taxon>Palleronia</taxon>
    </lineage>
</organism>
<dbReference type="PANTHER" id="PTHR48107:SF16">
    <property type="entry name" value="NADPH-DEPENDENT ALDEHYDE REDUCTASE 1, CHLOROPLASTIC"/>
    <property type="match status" value="1"/>
</dbReference>
<reference evidence="3 4" key="1">
    <citation type="submission" date="2017-03" db="EMBL/GenBank/DDBJ databases">
        <authorList>
            <person name="Afonso C.L."/>
            <person name="Miller P.J."/>
            <person name="Scott M.A."/>
            <person name="Spackman E."/>
            <person name="Goraichik I."/>
            <person name="Dimitrov K.M."/>
            <person name="Suarez D.L."/>
            <person name="Swayne D.E."/>
        </authorList>
    </citation>
    <scope>NUCLEOTIDE SEQUENCE [LARGE SCALE GENOMIC DNA]</scope>
    <source>
        <strain evidence="3 4">CECT 7066</strain>
    </source>
</reference>
<dbReference type="Gene3D" id="3.40.50.720">
    <property type="entry name" value="NAD(P)-binding Rossmann-like Domain"/>
    <property type="match status" value="1"/>
</dbReference>
<evidence type="ECO:0000313" key="4">
    <source>
        <dbReference type="Proteomes" id="UP000193870"/>
    </source>
</evidence>
<sequence>MPGPFWTPLQVTTGQKTENVVNFGSSTPLGRPGQPAGIAPIYVMLASREETSYVTGQSFGASGGTGVP</sequence>
<keyword evidence="4" id="KW-1185">Reference proteome</keyword>
<dbReference type="Proteomes" id="UP000193870">
    <property type="component" value="Unassembled WGS sequence"/>
</dbReference>